<dbReference type="OrthoDB" id="417678at2759"/>
<dbReference type="STRING" id="227321.C8V1L2"/>
<accession>C8V1L2</accession>
<comment type="similarity">
    <text evidence="2">Belongs to the dpy-30 family.</text>
</comment>
<dbReference type="GeneID" id="2870464"/>
<dbReference type="AlphaFoldDB" id="C8V1L2"/>
<proteinExistence type="inferred from homology"/>
<sequence>MTDNPTSNTTLIAHSPTFNPNSNSGFTPTTTSTTHPPAQPQPTFAQPQDFPPTATPKPNPNTNLMVNETSQLSSAGTGSAHTAAADPIASTVRPGGAPARVYMNEKIVPYLLEGMKTVTKEQPANPLRVLGEFLIQKSNEVEGPQSGNAPE</sequence>
<evidence type="ECO:0000256" key="3">
    <source>
        <dbReference type="ARBA" id="ARBA00023242"/>
    </source>
</evidence>
<dbReference type="Proteomes" id="UP000000560">
    <property type="component" value="Chromosome I"/>
</dbReference>
<reference evidence="6" key="2">
    <citation type="journal article" date="2009" name="Fungal Genet. Biol.">
        <title>The 2008 update of the Aspergillus nidulans genome annotation: a community effort.</title>
        <authorList>
            <person name="Wortman J.R."/>
            <person name="Gilsenan J.M."/>
            <person name="Joardar V."/>
            <person name="Deegan J."/>
            <person name="Clutterbuck J."/>
            <person name="Andersen M.R."/>
            <person name="Archer D."/>
            <person name="Bencina M."/>
            <person name="Braus G."/>
            <person name="Coutinho P."/>
            <person name="von Dohren H."/>
            <person name="Doonan J."/>
            <person name="Driessen A.J."/>
            <person name="Durek P."/>
            <person name="Espeso E."/>
            <person name="Fekete E."/>
            <person name="Flipphi M."/>
            <person name="Estrada C.G."/>
            <person name="Geysens S."/>
            <person name="Goldman G."/>
            <person name="de Groot P.W."/>
            <person name="Hansen K."/>
            <person name="Harris S.D."/>
            <person name="Heinekamp T."/>
            <person name="Helmstaedt K."/>
            <person name="Henrissat B."/>
            <person name="Hofmann G."/>
            <person name="Homan T."/>
            <person name="Horio T."/>
            <person name="Horiuchi H."/>
            <person name="James S."/>
            <person name="Jones M."/>
            <person name="Karaffa L."/>
            <person name="Karanyi Z."/>
            <person name="Kato M."/>
            <person name="Keller N."/>
            <person name="Kelly D.E."/>
            <person name="Kiel J.A."/>
            <person name="Kim J.M."/>
            <person name="van der Klei I.J."/>
            <person name="Klis F.M."/>
            <person name="Kovalchuk A."/>
            <person name="Krasevec N."/>
            <person name="Kubicek C.P."/>
            <person name="Liu B."/>
            <person name="Maccabe A."/>
            <person name="Meyer V."/>
            <person name="Mirabito P."/>
            <person name="Miskei M."/>
            <person name="Mos M."/>
            <person name="Mullins J."/>
            <person name="Nelson D.R."/>
            <person name="Nielsen J."/>
            <person name="Oakley B.R."/>
            <person name="Osmani S.A."/>
            <person name="Pakula T."/>
            <person name="Paszewski A."/>
            <person name="Paulsen I."/>
            <person name="Pilsyk S."/>
            <person name="Pocsi I."/>
            <person name="Punt P.J."/>
            <person name="Ram A.F."/>
            <person name="Ren Q."/>
            <person name="Robellet X."/>
            <person name="Robson G."/>
            <person name="Seiboth B."/>
            <person name="van Solingen P."/>
            <person name="Specht T."/>
            <person name="Sun J."/>
            <person name="Taheri-Talesh N."/>
            <person name="Takeshita N."/>
            <person name="Ussery D."/>
            <person name="vanKuyk P.A."/>
            <person name="Visser H."/>
            <person name="van de Vondervoort P.J."/>
            <person name="de Vries R.P."/>
            <person name="Walton J."/>
            <person name="Xiang X."/>
            <person name="Xiong Y."/>
            <person name="Zeng A.P."/>
            <person name="Brandt B.W."/>
            <person name="Cornell M.J."/>
            <person name="van den Hondel C.A."/>
            <person name="Visser J."/>
            <person name="Oliver S.G."/>
            <person name="Turner G."/>
        </authorList>
    </citation>
    <scope>GENOME REANNOTATION</scope>
    <source>
        <strain evidence="6">FGSC A4 / ATCC 38163 / CBS 112.46 / NRRL 194 / M139</strain>
    </source>
</reference>
<feature type="compositionally biased region" description="Polar residues" evidence="4">
    <location>
        <begin position="1"/>
        <end position="25"/>
    </location>
</feature>
<keyword evidence="3" id="KW-0539">Nucleus</keyword>
<dbReference type="KEGG" id="ani:ANIA_06677"/>
<dbReference type="Gene3D" id="1.20.890.10">
    <property type="entry name" value="cAMP-dependent protein kinase regulatory subunit, dimerization-anchoring domain"/>
    <property type="match status" value="1"/>
</dbReference>
<dbReference type="HOGENOM" id="CLU_1854817_0_0_1"/>
<dbReference type="InterPro" id="IPR007858">
    <property type="entry name" value="Dpy-30_motif"/>
</dbReference>
<dbReference type="RefSeq" id="XP_050467140.1">
    <property type="nucleotide sequence ID" value="XM_050613377.1"/>
</dbReference>
<evidence type="ECO:0000313" key="5">
    <source>
        <dbReference type="EMBL" id="CBF71230.1"/>
    </source>
</evidence>
<reference evidence="6" key="1">
    <citation type="journal article" date="2005" name="Nature">
        <title>Sequencing of Aspergillus nidulans and comparative analysis with A. fumigatus and A. oryzae.</title>
        <authorList>
            <person name="Galagan J.E."/>
            <person name="Calvo S.E."/>
            <person name="Cuomo C."/>
            <person name="Ma L.J."/>
            <person name="Wortman J.R."/>
            <person name="Batzoglou S."/>
            <person name="Lee S.I."/>
            <person name="Basturkmen M."/>
            <person name="Spevak C.C."/>
            <person name="Clutterbuck J."/>
            <person name="Kapitonov V."/>
            <person name="Jurka J."/>
            <person name="Scazzocchio C."/>
            <person name="Farman M."/>
            <person name="Butler J."/>
            <person name="Purcell S."/>
            <person name="Harris S."/>
            <person name="Braus G.H."/>
            <person name="Draht O."/>
            <person name="Busch S."/>
            <person name="D'Enfert C."/>
            <person name="Bouchier C."/>
            <person name="Goldman G.H."/>
            <person name="Bell-Pedersen D."/>
            <person name="Griffiths-Jones S."/>
            <person name="Doonan J.H."/>
            <person name="Yu J."/>
            <person name="Vienken K."/>
            <person name="Pain A."/>
            <person name="Freitag M."/>
            <person name="Selker E.U."/>
            <person name="Archer D.B."/>
            <person name="Penalva M.A."/>
            <person name="Oakley B.R."/>
            <person name="Momany M."/>
            <person name="Tanaka T."/>
            <person name="Kumagai T."/>
            <person name="Asai K."/>
            <person name="Machida M."/>
            <person name="Nierman W.C."/>
            <person name="Denning D.W."/>
            <person name="Caddick M."/>
            <person name="Hynes M."/>
            <person name="Paoletti M."/>
            <person name="Fischer R."/>
            <person name="Miller B."/>
            <person name="Dyer P."/>
            <person name="Sachs M.S."/>
            <person name="Osmani S.A."/>
            <person name="Birren B.W."/>
        </authorList>
    </citation>
    <scope>NUCLEOTIDE SEQUENCE [LARGE SCALE GENOMIC DNA]</scope>
    <source>
        <strain evidence="6">FGSC A4 / ATCC 38163 / CBS 112.46 / NRRL 194 / M139</strain>
    </source>
</reference>
<dbReference type="VEuPathDB" id="FungiDB:AN6677"/>
<comment type="subcellular location">
    <subcellularLocation>
        <location evidence="1">Nucleus</location>
    </subcellularLocation>
</comment>
<dbReference type="FunCoup" id="C8V1L2">
    <property type="interactions" value="96"/>
</dbReference>
<keyword evidence="6" id="KW-1185">Reference proteome</keyword>
<dbReference type="InParanoid" id="C8V1L2"/>
<feature type="compositionally biased region" description="Low complexity" evidence="4">
    <location>
        <begin position="26"/>
        <end position="48"/>
    </location>
</feature>
<dbReference type="CDD" id="cd22965">
    <property type="entry name" value="DD_DPY30_SDC1"/>
    <property type="match status" value="1"/>
</dbReference>
<dbReference type="InterPro" id="IPR049629">
    <property type="entry name" value="DPY30_SDC1_DD"/>
</dbReference>
<protein>
    <submittedName>
        <fullName evidence="5">COMPASS complex subunit Sdc1, putative (AFU_orthologue AFUA_7G05270)</fullName>
    </submittedName>
</protein>
<feature type="compositionally biased region" description="Pro residues" evidence="4">
    <location>
        <begin position="49"/>
        <end position="59"/>
    </location>
</feature>
<evidence type="ECO:0000313" key="6">
    <source>
        <dbReference type="Proteomes" id="UP000000560"/>
    </source>
</evidence>
<dbReference type="Pfam" id="PF05186">
    <property type="entry name" value="Dpy-30"/>
    <property type="match status" value="1"/>
</dbReference>
<name>C8V1L2_EMENI</name>
<dbReference type="GO" id="GO:0005634">
    <property type="term" value="C:nucleus"/>
    <property type="evidence" value="ECO:0007669"/>
    <property type="project" value="UniProtKB-SubCell"/>
</dbReference>
<dbReference type="EMBL" id="BN001301">
    <property type="protein sequence ID" value="CBF71230.1"/>
    <property type="molecule type" value="Genomic_DNA"/>
</dbReference>
<evidence type="ECO:0000256" key="4">
    <source>
        <dbReference type="SAM" id="MobiDB-lite"/>
    </source>
</evidence>
<feature type="region of interest" description="Disordered" evidence="4">
    <location>
        <begin position="1"/>
        <end position="96"/>
    </location>
</feature>
<dbReference type="OMA" id="PNGGATH"/>
<evidence type="ECO:0000256" key="2">
    <source>
        <dbReference type="ARBA" id="ARBA00010849"/>
    </source>
</evidence>
<feature type="compositionally biased region" description="Low complexity" evidence="4">
    <location>
        <begin position="73"/>
        <end position="85"/>
    </location>
</feature>
<dbReference type="eggNOG" id="KOG4109">
    <property type="taxonomic scope" value="Eukaryota"/>
</dbReference>
<gene>
    <name evidence="5" type="ORF">ANIA_06677</name>
</gene>
<organism evidence="5 6">
    <name type="scientific">Emericella nidulans (strain FGSC A4 / ATCC 38163 / CBS 112.46 / NRRL 194 / M139)</name>
    <name type="common">Aspergillus nidulans</name>
    <dbReference type="NCBI Taxonomy" id="227321"/>
    <lineage>
        <taxon>Eukaryota</taxon>
        <taxon>Fungi</taxon>
        <taxon>Dikarya</taxon>
        <taxon>Ascomycota</taxon>
        <taxon>Pezizomycotina</taxon>
        <taxon>Eurotiomycetes</taxon>
        <taxon>Eurotiomycetidae</taxon>
        <taxon>Eurotiales</taxon>
        <taxon>Aspergillaceae</taxon>
        <taxon>Aspergillus</taxon>
        <taxon>Aspergillus subgen. Nidulantes</taxon>
    </lineage>
</organism>
<evidence type="ECO:0000256" key="1">
    <source>
        <dbReference type="ARBA" id="ARBA00004123"/>
    </source>
</evidence>